<evidence type="ECO:0000256" key="6">
    <source>
        <dbReference type="ARBA" id="ARBA00055193"/>
    </source>
</evidence>
<dbReference type="CDD" id="cd07920">
    <property type="entry name" value="Pumilio"/>
    <property type="match status" value="1"/>
</dbReference>
<dbReference type="GO" id="GO:0006417">
    <property type="term" value="P:regulation of translation"/>
    <property type="evidence" value="ECO:0007669"/>
    <property type="project" value="UniProtKB-KW"/>
</dbReference>
<dbReference type="PROSITE" id="PS50302">
    <property type="entry name" value="PUM"/>
    <property type="match status" value="7"/>
</dbReference>
<reference evidence="10 11" key="1">
    <citation type="submission" date="2018-02" db="EMBL/GenBank/DDBJ databases">
        <title>Draft genome of wild Prunus yedoensis var. nudiflora.</title>
        <authorList>
            <person name="Baek S."/>
            <person name="Kim J.-H."/>
            <person name="Choi K."/>
            <person name="Kim G.-B."/>
            <person name="Cho A."/>
            <person name="Jang H."/>
            <person name="Shin C.-H."/>
            <person name="Yu H.-J."/>
            <person name="Mun J.-H."/>
        </authorList>
    </citation>
    <scope>NUCLEOTIDE SEQUENCE [LARGE SCALE GENOMIC DNA]</scope>
    <source>
        <strain evidence="11">cv. Jeju island</strain>
        <tissue evidence="10">Leaf</tissue>
    </source>
</reference>
<dbReference type="STRING" id="2094558.A0A314Y1Q8"/>
<dbReference type="PROSITE" id="PS50303">
    <property type="entry name" value="PUM_HD"/>
    <property type="match status" value="1"/>
</dbReference>
<keyword evidence="11" id="KW-1185">Reference proteome</keyword>
<feature type="repeat" description="Pumilio" evidence="7">
    <location>
        <begin position="788"/>
        <end position="824"/>
    </location>
</feature>
<proteinExistence type="predicted"/>
<dbReference type="InterPro" id="IPR016024">
    <property type="entry name" value="ARM-type_fold"/>
</dbReference>
<organism evidence="10 11">
    <name type="scientific">Prunus yedoensis var. nudiflora</name>
    <dbReference type="NCBI Taxonomy" id="2094558"/>
    <lineage>
        <taxon>Eukaryota</taxon>
        <taxon>Viridiplantae</taxon>
        <taxon>Streptophyta</taxon>
        <taxon>Embryophyta</taxon>
        <taxon>Tracheophyta</taxon>
        <taxon>Spermatophyta</taxon>
        <taxon>Magnoliopsida</taxon>
        <taxon>eudicotyledons</taxon>
        <taxon>Gunneridae</taxon>
        <taxon>Pentapetalae</taxon>
        <taxon>rosids</taxon>
        <taxon>fabids</taxon>
        <taxon>Rosales</taxon>
        <taxon>Rosaceae</taxon>
        <taxon>Amygdaloideae</taxon>
        <taxon>Amygdaleae</taxon>
        <taxon>Prunus</taxon>
    </lineage>
</organism>
<evidence type="ECO:0000256" key="3">
    <source>
        <dbReference type="ARBA" id="ARBA00022737"/>
    </source>
</evidence>
<dbReference type="AlphaFoldDB" id="A0A314Y1Q8"/>
<sequence>MHVPPPRTAHHRPFLKSDGPVSRGSVRALFVLIDVRISPHAKRGLEMATGSNIDMLSTQDNNLQRPNGNLEDALQSELELILREQRNQHAIHRERDLNMYRSGSAPPTVEGSLTAVGSLFGNSDFRDVTSRISNNNGVFSEDEIRSHPAYLSYYYSHDNINPRLPPPLLSREDWRVAQRFQVGGSSFEGIGDWRKKKLVDDGDSLSLFSTQLGLSVQKAENDLMELRNGNGSNLPKQTSSEWLDRGSDGLIGLSTSGLGARRKSFADILQEGLDPPASLSRPSSRIAFSDIMDSTGMADARPVGLCNGVESAEGLHNGAASRGLVGVQSHGTAASHSFASAAGPSLSRSRTPEQQLFGRSPSAGLPPVGSRVFPVEKKNVAGPDMPKDNSSGMNDLDIAAKLSGLSLSKGRSVDEDSRIQSQLHLDLDKQHDFLFNMPNGHNQRLQQQLIEKSNAEKELLLPVFTQKGVLQALELWKDLMFITQDANTPGMEFHGHSGAYPVNPKLSMTINNHLDAAALTGCGDGHSPNRLGNKVGSEGLQKAYLEALLAQRKQQYELSLSGKSGGFNPGYYGNPSYGLGMTYPGNPMANSVHPSVGSGSPMFQNEKIERFNSMLRSPMGGSVSSRQSEIGNDLEGRHASSLLDEYKNNKNKSFELADIVDHVVEFSTDQYGSRFIQQKLETATVEETMKIFRRLFLMLKFFEHGTESQRNELSSQLTGHVLPLSLQMYGCRVIQKALEVVDVDQRTQMVAELDGSVMKCVRDQNGNHVIQKCIECVPQEQIQFIITSFYGQVVTLSTHPYGCRVIQRVLEHCDDSNTQQIIMDEIMESVCILAQDQYGNYVIQHVLEHGKPHERSEIIHKLAGQIVKMSQQKFASNVVEKCLTFGSPEERQFLVNEMLGSTDENEPLQAMMKDPYGNYVVQKVLETCDDQSLELILSRIKVHLTALKKYTYGKHIVSRVEKLITTGERRIGMSASHSS</sequence>
<dbReference type="Pfam" id="PF07990">
    <property type="entry name" value="NABP"/>
    <property type="match status" value="2"/>
</dbReference>
<dbReference type="InterPro" id="IPR011989">
    <property type="entry name" value="ARM-like"/>
</dbReference>
<feature type="repeat" description="Pumilio" evidence="7">
    <location>
        <begin position="716"/>
        <end position="751"/>
    </location>
</feature>
<accession>A0A314Y1Q8</accession>
<dbReference type="Pfam" id="PF00806">
    <property type="entry name" value="PUF"/>
    <property type="match status" value="7"/>
</dbReference>
<dbReference type="FunFam" id="1.25.10.10:FF:000004">
    <property type="entry name" value="Pumilio homolog 1 isoform 2"/>
    <property type="match status" value="1"/>
</dbReference>
<evidence type="ECO:0000313" key="11">
    <source>
        <dbReference type="Proteomes" id="UP000250321"/>
    </source>
</evidence>
<evidence type="ECO:0000256" key="8">
    <source>
        <dbReference type="SAM" id="MobiDB-lite"/>
    </source>
</evidence>
<feature type="repeat" description="Pumilio" evidence="7">
    <location>
        <begin position="825"/>
        <end position="860"/>
    </location>
</feature>
<feature type="region of interest" description="Disordered" evidence="8">
    <location>
        <begin position="338"/>
        <end position="369"/>
    </location>
</feature>
<evidence type="ECO:0000259" key="9">
    <source>
        <dbReference type="PROSITE" id="PS50303"/>
    </source>
</evidence>
<gene>
    <name evidence="10" type="ORF">Pyn_26842</name>
</gene>
<dbReference type="InterPro" id="IPR033712">
    <property type="entry name" value="Pumilio_RNA-bd"/>
</dbReference>
<dbReference type="InterPro" id="IPR033133">
    <property type="entry name" value="PUM-HD"/>
</dbReference>
<dbReference type="SUPFAM" id="SSF48371">
    <property type="entry name" value="ARM repeat"/>
    <property type="match status" value="1"/>
</dbReference>
<feature type="repeat" description="Pumilio" evidence="7">
    <location>
        <begin position="658"/>
        <end position="693"/>
    </location>
</feature>
<name>A0A314Y1Q8_PRUYE</name>
<dbReference type="PANTHER" id="PTHR12537">
    <property type="entry name" value="RNA BINDING PROTEIN PUMILIO-RELATED"/>
    <property type="match status" value="1"/>
</dbReference>
<keyword evidence="2" id="KW-0963">Cytoplasm</keyword>
<feature type="repeat" description="Pumilio" evidence="7">
    <location>
        <begin position="752"/>
        <end position="787"/>
    </location>
</feature>
<evidence type="ECO:0000313" key="10">
    <source>
        <dbReference type="EMBL" id="PQQ01815.1"/>
    </source>
</evidence>
<keyword evidence="4" id="KW-0810">Translation regulation</keyword>
<feature type="repeat" description="Pumilio" evidence="7">
    <location>
        <begin position="861"/>
        <end position="896"/>
    </location>
</feature>
<dbReference type="SMART" id="SM00025">
    <property type="entry name" value="Pumilio"/>
    <property type="match status" value="7"/>
</dbReference>
<dbReference type="Proteomes" id="UP000250321">
    <property type="component" value="Unassembled WGS sequence"/>
</dbReference>
<evidence type="ECO:0000256" key="1">
    <source>
        <dbReference type="ARBA" id="ARBA00004496"/>
    </source>
</evidence>
<keyword evidence="5" id="KW-0694">RNA-binding</keyword>
<comment type="caution">
    <text evidence="10">The sequence shown here is derived from an EMBL/GenBank/DDBJ whole genome shotgun (WGS) entry which is preliminary data.</text>
</comment>
<dbReference type="GO" id="GO:0003729">
    <property type="term" value="F:mRNA binding"/>
    <property type="evidence" value="ECO:0007669"/>
    <property type="project" value="TreeGrafter"/>
</dbReference>
<dbReference type="GO" id="GO:0005737">
    <property type="term" value="C:cytoplasm"/>
    <property type="evidence" value="ECO:0007669"/>
    <property type="project" value="UniProtKB-SubCell"/>
</dbReference>
<evidence type="ECO:0000256" key="5">
    <source>
        <dbReference type="ARBA" id="ARBA00022884"/>
    </source>
</evidence>
<evidence type="ECO:0000256" key="4">
    <source>
        <dbReference type="ARBA" id="ARBA00022845"/>
    </source>
</evidence>
<dbReference type="PANTHER" id="PTHR12537:SF12">
    <property type="entry name" value="MATERNAL PROTEIN PUMILIO"/>
    <property type="match status" value="1"/>
</dbReference>
<dbReference type="Gene3D" id="1.25.10.10">
    <property type="entry name" value="Leucine-rich Repeat Variant"/>
    <property type="match status" value="1"/>
</dbReference>
<feature type="domain" description="PUM-HD" evidence="9">
    <location>
        <begin position="598"/>
        <end position="964"/>
    </location>
</feature>
<feature type="repeat" description="Pumilio" evidence="7">
    <location>
        <begin position="897"/>
        <end position="938"/>
    </location>
</feature>
<comment type="function">
    <text evidence="6">Sequence-specific RNA-binding protein that regulates translation and mRNA stability by binding the 3'-UTR of target mRNAs. Binds the APUM-binding elements (APBEs) in the 3'-UTR mRNA sequence of CLV1, PNH, WUS and FAS2.</text>
</comment>
<comment type="subcellular location">
    <subcellularLocation>
        <location evidence="1">Cytoplasm</location>
    </subcellularLocation>
</comment>
<keyword evidence="3" id="KW-0677">Repeat</keyword>
<dbReference type="InterPro" id="IPR001313">
    <property type="entry name" value="Pumilio_RNA-bd_rpt"/>
</dbReference>
<dbReference type="EMBL" id="PJQY01001530">
    <property type="protein sequence ID" value="PQQ01815.1"/>
    <property type="molecule type" value="Genomic_DNA"/>
</dbReference>
<protein>
    <submittedName>
        <fullName evidence="10">Pumilio homolog 4</fullName>
    </submittedName>
</protein>
<evidence type="ECO:0000256" key="2">
    <source>
        <dbReference type="ARBA" id="ARBA00022490"/>
    </source>
</evidence>
<dbReference type="OrthoDB" id="668540at2759"/>
<dbReference type="InterPro" id="IPR012940">
    <property type="entry name" value="NABP"/>
</dbReference>
<evidence type="ECO:0000256" key="7">
    <source>
        <dbReference type="PROSITE-ProRule" id="PRU00317"/>
    </source>
</evidence>